<keyword evidence="1" id="KW-0472">Membrane</keyword>
<accession>A0A1I6KLR8</accession>
<keyword evidence="1" id="KW-0812">Transmembrane</keyword>
<evidence type="ECO:0000256" key="1">
    <source>
        <dbReference type="SAM" id="Phobius"/>
    </source>
</evidence>
<sequence length="53" mass="5695">MVSRDTKTTAAFVVLAVILWIAASTVTDNELVQWGVLIGVGLIVPIAVNGWRE</sequence>
<evidence type="ECO:0000313" key="2">
    <source>
        <dbReference type="EMBL" id="SFR92139.1"/>
    </source>
</evidence>
<evidence type="ECO:0000313" key="3">
    <source>
        <dbReference type="Proteomes" id="UP000199062"/>
    </source>
</evidence>
<keyword evidence="3" id="KW-1185">Reference proteome</keyword>
<dbReference type="AlphaFoldDB" id="A0A1I6KLR8"/>
<dbReference type="OrthoDB" id="300628at2157"/>
<keyword evidence="1" id="KW-1133">Transmembrane helix</keyword>
<feature type="transmembrane region" description="Helical" evidence="1">
    <location>
        <begin position="34"/>
        <end position="51"/>
    </location>
</feature>
<dbReference type="Pfam" id="PF25949">
    <property type="entry name" value="DUF7987"/>
    <property type="match status" value="1"/>
</dbReference>
<dbReference type="STRING" id="767519.SAMN05216559_1017"/>
<protein>
    <submittedName>
        <fullName evidence="2">Uncharacterized protein</fullName>
    </submittedName>
</protein>
<name>A0A1I6KLR8_9EURY</name>
<proteinExistence type="predicted"/>
<dbReference type="RefSeq" id="WP_177227172.1">
    <property type="nucleotide sequence ID" value="NZ_FOZK01000001.1"/>
</dbReference>
<gene>
    <name evidence="2" type="ORF">SAMN05216559_1017</name>
</gene>
<dbReference type="Proteomes" id="UP000199062">
    <property type="component" value="Unassembled WGS sequence"/>
</dbReference>
<dbReference type="InterPro" id="IPR058293">
    <property type="entry name" value="DUF7987"/>
</dbReference>
<dbReference type="EMBL" id="FOZK01000001">
    <property type="protein sequence ID" value="SFR92139.1"/>
    <property type="molecule type" value="Genomic_DNA"/>
</dbReference>
<organism evidence="2 3">
    <name type="scientific">Halomicrobium zhouii</name>
    <dbReference type="NCBI Taxonomy" id="767519"/>
    <lineage>
        <taxon>Archaea</taxon>
        <taxon>Methanobacteriati</taxon>
        <taxon>Methanobacteriota</taxon>
        <taxon>Stenosarchaea group</taxon>
        <taxon>Halobacteria</taxon>
        <taxon>Halobacteriales</taxon>
        <taxon>Haloarculaceae</taxon>
        <taxon>Halomicrobium</taxon>
    </lineage>
</organism>
<reference evidence="2 3" key="1">
    <citation type="submission" date="2016-10" db="EMBL/GenBank/DDBJ databases">
        <authorList>
            <person name="de Groot N.N."/>
        </authorList>
    </citation>
    <scope>NUCLEOTIDE SEQUENCE [LARGE SCALE GENOMIC DNA]</scope>
    <source>
        <strain evidence="2 3">CGMCC 1.10457</strain>
    </source>
</reference>